<name>A0A0B7MPZ4_9FIRM</name>
<dbReference type="Pfam" id="PF17910">
    <property type="entry name" value="FeoB_Cyto"/>
    <property type="match status" value="1"/>
</dbReference>
<evidence type="ECO:0000256" key="9">
    <source>
        <dbReference type="ARBA" id="ARBA00022989"/>
    </source>
</evidence>
<evidence type="ECO:0000313" key="19">
    <source>
        <dbReference type="EMBL" id="CEO90116.1"/>
    </source>
</evidence>
<keyword evidence="10 17" id="KW-0408">Iron</keyword>
<evidence type="ECO:0000256" key="7">
    <source>
        <dbReference type="ARBA" id="ARBA00022692"/>
    </source>
</evidence>
<keyword evidence="12 15" id="KW-0342">GTP-binding</keyword>
<keyword evidence="11" id="KW-0406">Ion transport</keyword>
<feature type="binding site" evidence="15">
    <location>
        <begin position="12"/>
        <end position="19"/>
    </location>
    <ligand>
        <name>GTP</name>
        <dbReference type="ChEBI" id="CHEBI:37565"/>
        <label>1</label>
    </ligand>
</feature>
<proteinExistence type="inferred from homology"/>
<feature type="transmembrane region" description="Helical" evidence="17">
    <location>
        <begin position="619"/>
        <end position="639"/>
    </location>
</feature>
<dbReference type="FunFam" id="3.40.50.300:FF:000426">
    <property type="entry name" value="Ferrous iron transport protein B"/>
    <property type="match status" value="1"/>
</dbReference>
<feature type="binding site" evidence="16">
    <location>
        <position position="27"/>
    </location>
    <ligand>
        <name>Mg(2+)</name>
        <dbReference type="ChEBI" id="CHEBI:18420"/>
        <label>2</label>
    </ligand>
</feature>
<evidence type="ECO:0000256" key="3">
    <source>
        <dbReference type="ARBA" id="ARBA00022448"/>
    </source>
</evidence>
<sequence length="677" mass="74744">MEEAQLVVALAGNPNSGKTTVFNNLTGSRQHVGNWPGVTVEKKEGQFVFEGKVIRVIDLPGTYSLGAYSEDEAVARDYILFERPDVVINVVDATNLERNLYLTTHLLEMGANVVVALNMFDELKTREVDIDVPRLSKLLGMPVVPTVATRNKGMKELVAQALQAAKDGVKEPLKINYGKEMETELAAMEQEISSNPGLPDNLSPRWLTVKLLEGDEGVLKWLNKYPGLERLLARRDEIVNQLEGIIGEDIESFVADRRYGFIGGLAREVVTRRKTAEERLSTSDKIDRVITNRYLGIPLFLLAMWVVFQFTFTVGDPLIGWIEDFFEFLGGATGPWLEGLGVSSLISSLVVDGIIAGVGSVLVFFPNIFLLFFAISLLEDSGYMARAAYIMDRFMHTLGLHGKSFIPLLIGFGCNVPAIMATRTLENKRDRMITILINPLMSCTARLPVYILFTAAFFSAHQGLVVFSLYLLGLVLAVLMGMLFKRFLFKGETSHFVMELPPYRVPTLKGTLIHMWERGSIFIRKAGTIIFATVVLIWVLSSLPWGVEYASQESILGHIGSFVVPIFSPAGFGNWEAAVALIFGILAKEVVVGTLGVIYSVEGAGLTSVIAQYWTPLAAYAFMVMTLIYIPCIAVIGVIKRETNSWGWTGFAVGYSLVLGWLMAVLIYQVGMLFGLG</sequence>
<protein>
    <recommendedName>
        <fullName evidence="14 17">Ferrous iron transport protein B</fullName>
    </recommendedName>
</protein>
<dbReference type="InterPro" id="IPR030389">
    <property type="entry name" value="G_FEOB_dom"/>
</dbReference>
<evidence type="ECO:0000256" key="17">
    <source>
        <dbReference type="RuleBase" id="RU362098"/>
    </source>
</evidence>
<feature type="transmembrane region" description="Helical" evidence="17">
    <location>
        <begin position="294"/>
        <end position="312"/>
    </location>
</feature>
<feature type="transmembrane region" description="Helical" evidence="17">
    <location>
        <begin position="651"/>
        <end position="674"/>
    </location>
</feature>
<comment type="subcellular location">
    <subcellularLocation>
        <location evidence="2">Cell inner membrane</location>
        <topology evidence="2">Multi-pass membrane protein</topology>
    </subcellularLocation>
    <subcellularLocation>
        <location evidence="17">Cell membrane</location>
        <topology evidence="17">Multi-pass membrane protein</topology>
    </subcellularLocation>
</comment>
<dbReference type="CDD" id="cd01879">
    <property type="entry name" value="FeoB"/>
    <property type="match status" value="1"/>
</dbReference>
<feature type="transmembrane region" description="Helical" evidence="17">
    <location>
        <begin position="464"/>
        <end position="484"/>
    </location>
</feature>
<feature type="transmembrane region" description="Helical" evidence="17">
    <location>
        <begin position="579"/>
        <end position="599"/>
    </location>
</feature>
<dbReference type="EMBL" id="CDRZ01000273">
    <property type="protein sequence ID" value="CEO90116.1"/>
    <property type="molecule type" value="Genomic_DNA"/>
</dbReference>
<keyword evidence="16" id="KW-0460">Magnesium</keyword>
<evidence type="ECO:0000256" key="2">
    <source>
        <dbReference type="ARBA" id="ARBA00004429"/>
    </source>
</evidence>
<evidence type="ECO:0000256" key="1">
    <source>
        <dbReference type="ARBA" id="ARBA00003926"/>
    </source>
</evidence>
<evidence type="ECO:0000256" key="14">
    <source>
        <dbReference type="NCBIfam" id="TIGR00437"/>
    </source>
</evidence>
<dbReference type="PANTHER" id="PTHR43185:SF1">
    <property type="entry name" value="FE(2+) TRANSPORTER FEOB"/>
    <property type="match status" value="1"/>
</dbReference>
<feature type="transmembrane region" description="Helical" evidence="17">
    <location>
        <begin position="555"/>
        <end position="572"/>
    </location>
</feature>
<dbReference type="AlphaFoldDB" id="A0A0B7MPZ4"/>
<feature type="transmembrane region" description="Helical" evidence="17">
    <location>
        <begin position="398"/>
        <end position="421"/>
    </location>
</feature>
<evidence type="ECO:0000313" key="20">
    <source>
        <dbReference type="Proteomes" id="UP000046155"/>
    </source>
</evidence>
<feature type="transmembrane region" description="Helical" evidence="17">
    <location>
        <begin position="349"/>
        <end position="378"/>
    </location>
</feature>
<keyword evidence="16" id="KW-0479">Metal-binding</keyword>
<dbReference type="Proteomes" id="UP000046155">
    <property type="component" value="Unassembled WGS sequence"/>
</dbReference>
<evidence type="ECO:0000256" key="8">
    <source>
        <dbReference type="ARBA" id="ARBA00022741"/>
    </source>
</evidence>
<dbReference type="PROSITE" id="PS51711">
    <property type="entry name" value="G_FEOB"/>
    <property type="match status" value="1"/>
</dbReference>
<dbReference type="InterPro" id="IPR011642">
    <property type="entry name" value="Gate_dom"/>
</dbReference>
<keyword evidence="20" id="KW-1185">Reference proteome</keyword>
<feature type="domain" description="FeoB-type G" evidence="18">
    <location>
        <begin position="5"/>
        <end position="167"/>
    </location>
</feature>
<dbReference type="GO" id="GO:0046872">
    <property type="term" value="F:metal ion binding"/>
    <property type="evidence" value="ECO:0007669"/>
    <property type="project" value="UniProtKB-KW"/>
</dbReference>
<dbReference type="InterPro" id="IPR027417">
    <property type="entry name" value="P-loop_NTPase"/>
</dbReference>
<feature type="transmembrane region" description="Helical" evidence="17">
    <location>
        <begin position="433"/>
        <end position="458"/>
    </location>
</feature>
<keyword evidence="8 15" id="KW-0547">Nucleotide-binding</keyword>
<dbReference type="InterPro" id="IPR005225">
    <property type="entry name" value="Small_GTP-bd"/>
</dbReference>
<dbReference type="Gene3D" id="3.40.50.300">
    <property type="entry name" value="P-loop containing nucleotide triphosphate hydrolases"/>
    <property type="match status" value="1"/>
</dbReference>
<dbReference type="InterPro" id="IPR050860">
    <property type="entry name" value="FeoB_GTPase"/>
</dbReference>
<dbReference type="Pfam" id="PF07670">
    <property type="entry name" value="Gate"/>
    <property type="match status" value="2"/>
</dbReference>
<dbReference type="InterPro" id="IPR003373">
    <property type="entry name" value="Fe2_transport_prot-B"/>
</dbReference>
<keyword evidence="6" id="KW-0997">Cell inner membrane</keyword>
<evidence type="ECO:0000256" key="5">
    <source>
        <dbReference type="ARBA" id="ARBA00022496"/>
    </source>
</evidence>
<feature type="binding site" evidence="16">
    <location>
        <position position="26"/>
    </location>
    <ligand>
        <name>Mg(2+)</name>
        <dbReference type="ChEBI" id="CHEBI:18420"/>
        <label>2</label>
    </ligand>
</feature>
<comment type="function">
    <text evidence="1 17">Probable transporter of a GTP-driven Fe(2+) uptake system.</text>
</comment>
<keyword evidence="9 17" id="KW-1133">Transmembrane helix</keyword>
<evidence type="ECO:0000256" key="6">
    <source>
        <dbReference type="ARBA" id="ARBA00022519"/>
    </source>
</evidence>
<evidence type="ECO:0000256" key="12">
    <source>
        <dbReference type="ARBA" id="ARBA00023134"/>
    </source>
</evidence>
<evidence type="ECO:0000259" key="18">
    <source>
        <dbReference type="PROSITE" id="PS51711"/>
    </source>
</evidence>
<dbReference type="NCBIfam" id="TIGR00231">
    <property type="entry name" value="small_GTP"/>
    <property type="match status" value="1"/>
</dbReference>
<dbReference type="Pfam" id="PF07664">
    <property type="entry name" value="FeoB_C"/>
    <property type="match status" value="1"/>
</dbReference>
<feature type="binding site" evidence="15">
    <location>
        <begin position="147"/>
        <end position="149"/>
    </location>
    <ligand>
        <name>GTP</name>
        <dbReference type="ChEBI" id="CHEBI:37565"/>
        <label>1</label>
    </ligand>
</feature>
<evidence type="ECO:0000256" key="4">
    <source>
        <dbReference type="ARBA" id="ARBA00022475"/>
    </source>
</evidence>
<feature type="binding site" evidence="15">
    <location>
        <begin position="37"/>
        <end position="41"/>
    </location>
    <ligand>
        <name>GTP</name>
        <dbReference type="ChEBI" id="CHEBI:37565"/>
        <label>1</label>
    </ligand>
</feature>
<keyword evidence="4" id="KW-1003">Cell membrane</keyword>
<evidence type="ECO:0000256" key="15">
    <source>
        <dbReference type="PIRSR" id="PIRSR603373-1"/>
    </source>
</evidence>
<reference evidence="20" key="1">
    <citation type="submission" date="2015-01" db="EMBL/GenBank/DDBJ databases">
        <authorList>
            <person name="Manzoor Shahid"/>
            <person name="Zubair Saima"/>
        </authorList>
    </citation>
    <scope>NUCLEOTIDE SEQUENCE [LARGE SCALE GENOMIC DNA]</scope>
    <source>
        <strain evidence="20">Sp3</strain>
    </source>
</reference>
<dbReference type="InterPro" id="IPR041069">
    <property type="entry name" value="FeoB_Cyto"/>
</dbReference>
<dbReference type="NCBIfam" id="TIGR00437">
    <property type="entry name" value="feoB"/>
    <property type="match status" value="1"/>
</dbReference>
<evidence type="ECO:0000256" key="16">
    <source>
        <dbReference type="PIRSR" id="PIRSR603373-2"/>
    </source>
</evidence>
<keyword evidence="13 17" id="KW-0472">Membrane</keyword>
<dbReference type="GO" id="GO:0005525">
    <property type="term" value="F:GTP binding"/>
    <property type="evidence" value="ECO:0007669"/>
    <property type="project" value="UniProtKB-KW"/>
</dbReference>
<feature type="binding site" evidence="15">
    <location>
        <begin position="118"/>
        <end position="121"/>
    </location>
    <ligand>
        <name>GTP</name>
        <dbReference type="ChEBI" id="CHEBI:37565"/>
        <label>1</label>
    </ligand>
</feature>
<dbReference type="GO" id="GO:0005886">
    <property type="term" value="C:plasma membrane"/>
    <property type="evidence" value="ECO:0007669"/>
    <property type="project" value="UniProtKB-SubCell"/>
</dbReference>
<evidence type="ECO:0000256" key="13">
    <source>
        <dbReference type="ARBA" id="ARBA00023136"/>
    </source>
</evidence>
<dbReference type="Pfam" id="PF02421">
    <property type="entry name" value="FeoB_N"/>
    <property type="match status" value="1"/>
</dbReference>
<organism evidence="19 20">
    <name type="scientific">Syntrophaceticus schinkii</name>
    <dbReference type="NCBI Taxonomy" id="499207"/>
    <lineage>
        <taxon>Bacteria</taxon>
        <taxon>Bacillati</taxon>
        <taxon>Bacillota</taxon>
        <taxon>Clostridia</taxon>
        <taxon>Thermoanaerobacterales</taxon>
        <taxon>Thermoanaerobacterales Family III. Incertae Sedis</taxon>
        <taxon>Syntrophaceticus</taxon>
    </lineage>
</organism>
<dbReference type="PANTHER" id="PTHR43185">
    <property type="entry name" value="FERROUS IRON TRANSPORT PROTEIN B"/>
    <property type="match status" value="1"/>
</dbReference>
<dbReference type="InterPro" id="IPR011640">
    <property type="entry name" value="Fe2_transport_prot_B_C"/>
</dbReference>
<dbReference type="Gene3D" id="1.10.287.1770">
    <property type="match status" value="1"/>
</dbReference>
<feature type="transmembrane region" description="Helical" evidence="17">
    <location>
        <begin position="522"/>
        <end position="543"/>
    </location>
</feature>
<evidence type="ECO:0000256" key="10">
    <source>
        <dbReference type="ARBA" id="ARBA00023004"/>
    </source>
</evidence>
<accession>A0A0B7MPZ4</accession>
<comment type="similarity">
    <text evidence="17">Belongs to the TRAFAC class TrmE-Era-EngA-EngB-Septin-like GTPase superfamily. FeoB GTPase (TC 9.A.8) family.</text>
</comment>
<feature type="binding site" evidence="15">
    <location>
        <begin position="58"/>
        <end position="61"/>
    </location>
    <ligand>
        <name>GTP</name>
        <dbReference type="ChEBI" id="CHEBI:37565"/>
        <label>1</label>
    </ligand>
</feature>
<keyword evidence="7 17" id="KW-0812">Transmembrane</keyword>
<keyword evidence="3 17" id="KW-0813">Transport</keyword>
<evidence type="ECO:0000256" key="11">
    <source>
        <dbReference type="ARBA" id="ARBA00023065"/>
    </source>
</evidence>
<gene>
    <name evidence="19" type="primary">feoB</name>
    <name evidence="19" type="ORF">SSCH_730014</name>
</gene>
<dbReference type="SUPFAM" id="SSF52540">
    <property type="entry name" value="P-loop containing nucleoside triphosphate hydrolases"/>
    <property type="match status" value="1"/>
</dbReference>
<feature type="binding site" evidence="16">
    <location>
        <position position="23"/>
    </location>
    <ligand>
        <name>Mg(2+)</name>
        <dbReference type="ChEBI" id="CHEBI:18420"/>
        <label>2</label>
    </ligand>
</feature>
<dbReference type="RefSeq" id="WP_198142490.1">
    <property type="nucleotide sequence ID" value="NZ_CDRZ01000273.1"/>
</dbReference>
<dbReference type="GO" id="GO:0015093">
    <property type="term" value="F:ferrous iron transmembrane transporter activity"/>
    <property type="evidence" value="ECO:0007669"/>
    <property type="project" value="UniProtKB-UniRule"/>
</dbReference>
<keyword evidence="5 17" id="KW-0410">Iron transport</keyword>